<dbReference type="EMBL" id="KL367545">
    <property type="protein sequence ID" value="KFD65070.1"/>
    <property type="molecule type" value="Genomic_DNA"/>
</dbReference>
<dbReference type="Gene3D" id="3.30.40.10">
    <property type="entry name" value="Zinc/RING finger domain, C3HC4 (zinc finger)"/>
    <property type="match status" value="1"/>
</dbReference>
<dbReference type="PROSITE" id="PS50089">
    <property type="entry name" value="ZF_RING_2"/>
    <property type="match status" value="1"/>
</dbReference>
<feature type="region of interest" description="Disordered" evidence="5">
    <location>
        <begin position="16"/>
        <end position="35"/>
    </location>
</feature>
<dbReference type="PANTHER" id="PTHR25464:SF2">
    <property type="entry name" value="RING-TYPE DOMAIN-CONTAINING PROTEIN"/>
    <property type="match status" value="1"/>
</dbReference>
<reference evidence="7" key="1">
    <citation type="journal article" date="2014" name="Nat. Genet.">
        <title>Genome and transcriptome of the porcine whipworm Trichuris suis.</title>
        <authorList>
            <person name="Jex A.R."/>
            <person name="Nejsum P."/>
            <person name="Schwarz E.M."/>
            <person name="Hu L."/>
            <person name="Young N.D."/>
            <person name="Hall R.S."/>
            <person name="Korhonen P.K."/>
            <person name="Liao S."/>
            <person name="Thamsborg S."/>
            <person name="Xia J."/>
            <person name="Xu P."/>
            <person name="Wang S."/>
            <person name="Scheerlinck J.P."/>
            <person name="Hofmann A."/>
            <person name="Sternberg P.W."/>
            <person name="Wang J."/>
            <person name="Gasser R.B."/>
        </authorList>
    </citation>
    <scope>NUCLEOTIDE SEQUENCE [LARGE SCALE GENOMIC DNA]</scope>
    <source>
        <strain evidence="7">DCEP-RM93F</strain>
    </source>
</reference>
<evidence type="ECO:0000313" key="7">
    <source>
        <dbReference type="EMBL" id="KFD65070.1"/>
    </source>
</evidence>
<evidence type="ECO:0000256" key="1">
    <source>
        <dbReference type="ARBA" id="ARBA00022723"/>
    </source>
</evidence>
<dbReference type="Pfam" id="PF14634">
    <property type="entry name" value="zf-RING_5"/>
    <property type="match status" value="1"/>
</dbReference>
<dbReference type="InterPro" id="IPR017907">
    <property type="entry name" value="Znf_RING_CS"/>
</dbReference>
<dbReference type="CDD" id="cd16579">
    <property type="entry name" value="RING-HC_PML_C-V"/>
    <property type="match status" value="1"/>
</dbReference>
<dbReference type="AlphaFoldDB" id="A0A085N6H4"/>
<dbReference type="PROSITE" id="PS00518">
    <property type="entry name" value="ZF_RING_1"/>
    <property type="match status" value="1"/>
</dbReference>
<dbReference type="SUPFAM" id="SSF57850">
    <property type="entry name" value="RING/U-box"/>
    <property type="match status" value="1"/>
</dbReference>
<evidence type="ECO:0000256" key="2">
    <source>
        <dbReference type="ARBA" id="ARBA00022771"/>
    </source>
</evidence>
<evidence type="ECO:0000256" key="5">
    <source>
        <dbReference type="SAM" id="MobiDB-lite"/>
    </source>
</evidence>
<feature type="domain" description="RING-type" evidence="6">
    <location>
        <begin position="72"/>
        <end position="121"/>
    </location>
</feature>
<dbReference type="InterPro" id="IPR001841">
    <property type="entry name" value="Znf_RING"/>
</dbReference>
<name>A0A085N6H4_9BILA</name>
<accession>A0A085N6H4</accession>
<evidence type="ECO:0000256" key="3">
    <source>
        <dbReference type="ARBA" id="ARBA00022833"/>
    </source>
</evidence>
<dbReference type="InterPro" id="IPR013083">
    <property type="entry name" value="Znf_RING/FYVE/PHD"/>
</dbReference>
<keyword evidence="1" id="KW-0479">Metal-binding</keyword>
<dbReference type="GO" id="GO:0008270">
    <property type="term" value="F:zinc ion binding"/>
    <property type="evidence" value="ECO:0007669"/>
    <property type="project" value="UniProtKB-KW"/>
</dbReference>
<evidence type="ECO:0000256" key="4">
    <source>
        <dbReference type="PROSITE-ProRule" id="PRU00175"/>
    </source>
</evidence>
<keyword evidence="3" id="KW-0862">Zinc</keyword>
<proteinExistence type="predicted"/>
<evidence type="ECO:0000259" key="6">
    <source>
        <dbReference type="PROSITE" id="PS50089"/>
    </source>
</evidence>
<organism evidence="7">
    <name type="scientific">Trichuris suis</name>
    <name type="common">pig whipworm</name>
    <dbReference type="NCBI Taxonomy" id="68888"/>
    <lineage>
        <taxon>Eukaryota</taxon>
        <taxon>Metazoa</taxon>
        <taxon>Ecdysozoa</taxon>
        <taxon>Nematoda</taxon>
        <taxon>Enoplea</taxon>
        <taxon>Dorylaimia</taxon>
        <taxon>Trichinellida</taxon>
        <taxon>Trichuridae</taxon>
        <taxon>Trichuris</taxon>
    </lineage>
</organism>
<dbReference type="PANTHER" id="PTHR25464">
    <property type="entry name" value="TRIPARTITE MOTIF-CONTAINING PROTEIN 2-LIKE PROTEIN"/>
    <property type="match status" value="1"/>
</dbReference>
<dbReference type="SMART" id="SM00184">
    <property type="entry name" value="RING"/>
    <property type="match status" value="1"/>
</dbReference>
<dbReference type="Proteomes" id="UP000030758">
    <property type="component" value="Unassembled WGS sequence"/>
</dbReference>
<gene>
    <name evidence="7" type="ORF">M514_22787</name>
</gene>
<sequence>MVSVVDIIESNMMSNSQGSNIAAPPGCPRQGAPGERQTSVEFQCCDLMPYSPTVVETVSINFDDFNESFLTCSTCLYPFDANNRKPKLLSCSHTVCCTCLGAIADLPRPSESGSIRCPICREVVAIPRGGILALPPSFMVNQLIDLLNGRKRDLIPKCPLHSNEVSLVKHLFFQPVFFLKG</sequence>
<protein>
    <recommendedName>
        <fullName evidence="6">RING-type domain-containing protein</fullName>
    </recommendedName>
</protein>
<keyword evidence="2 4" id="KW-0863">Zinc-finger</keyword>